<feature type="transmembrane region" description="Helical" evidence="5">
    <location>
        <begin position="118"/>
        <end position="137"/>
    </location>
</feature>
<evidence type="ECO:0000256" key="2">
    <source>
        <dbReference type="ARBA" id="ARBA00022692"/>
    </source>
</evidence>
<reference evidence="7 8" key="1">
    <citation type="submission" date="2019-08" db="EMBL/GenBank/DDBJ databases">
        <title>Deep-cultivation of Planctomycetes and their phenomic and genomic characterization uncovers novel biology.</title>
        <authorList>
            <person name="Wiegand S."/>
            <person name="Jogler M."/>
            <person name="Boedeker C."/>
            <person name="Pinto D."/>
            <person name="Vollmers J."/>
            <person name="Rivas-Marin E."/>
            <person name="Kohn T."/>
            <person name="Peeters S.H."/>
            <person name="Heuer A."/>
            <person name="Rast P."/>
            <person name="Oberbeckmann S."/>
            <person name="Bunk B."/>
            <person name="Jeske O."/>
            <person name="Meyerdierks A."/>
            <person name="Storesund J.E."/>
            <person name="Kallscheuer N."/>
            <person name="Luecker S."/>
            <person name="Lage O.M."/>
            <person name="Pohl T."/>
            <person name="Merkel B.J."/>
            <person name="Hornburger P."/>
            <person name="Mueller R.-W."/>
            <person name="Bruemmer F."/>
            <person name="Labrenz M."/>
            <person name="Spormann A.M."/>
            <person name="Op den Camp H."/>
            <person name="Overmann J."/>
            <person name="Amann R."/>
            <person name="Jetten M.S.M."/>
            <person name="Mascher T."/>
            <person name="Medema M.H."/>
            <person name="Devos D.P."/>
            <person name="Kaster A.-K."/>
            <person name="Ovreas L."/>
            <person name="Rohde M."/>
            <person name="Galperin M.Y."/>
            <person name="Jogler C."/>
        </authorList>
    </citation>
    <scope>NUCLEOTIDE SEQUENCE [LARGE SCALE GENOMIC DNA]</scope>
    <source>
        <strain evidence="7 8">UC8</strain>
    </source>
</reference>
<feature type="transmembrane region" description="Helical" evidence="5">
    <location>
        <begin position="302"/>
        <end position="320"/>
    </location>
</feature>
<dbReference type="RefSeq" id="WP_068139730.1">
    <property type="nucleotide sequence ID" value="NZ_CP042914.1"/>
</dbReference>
<dbReference type="GO" id="GO:0016874">
    <property type="term" value="F:ligase activity"/>
    <property type="evidence" value="ECO:0007669"/>
    <property type="project" value="UniProtKB-KW"/>
</dbReference>
<dbReference type="GO" id="GO:0016020">
    <property type="term" value="C:membrane"/>
    <property type="evidence" value="ECO:0007669"/>
    <property type="project" value="UniProtKB-SubCell"/>
</dbReference>
<feature type="transmembrane region" description="Helical" evidence="5">
    <location>
        <begin position="408"/>
        <end position="428"/>
    </location>
</feature>
<sequence length="501" mass="54824">MSSTVSHPPIAQAFRPLWVLIAAVLLTLLAMTAMGTDRGWMVFAGCAAIPLAWCSLRYPQFVIAFTIFLLFTNAPVVAFKFHGLPRVAALLGPPAALVSVWLFQLIFRRESLVFPAAWPWALAFLGVEVISAILCRYPGIAIDVLKSHLIEGMGLFLIVCNLVRTRKCFQQVVVALLLAGSFLGGLSLWQQATHTHRRDYGGFAQVPMEGKGFETGDQKRQRRSAGPLGEQNRYAQNMLMLIPLAVLPIASARRRWHKAAYLLAALLISAGCILTFSRGAAVAFVMLVMVMKLTGYIRTRHLAMLTVASLLFLLAFPQLASRMDSVGTLLGYLRGDTRSQTEELDGAITGRATSMLAALRVTADYPLIGVGPGNFPLYNRQYAKVGGFRAHEEDRAAHCLYLHIGAEFGLLGLGLFLGMIAATLLNLHRVWKTHHEQDPVLAGWAAGFAMALFAYLLTGLFLHFSFIRFFWLILALASCIPLLAARESAERTSPPALGGTV</sequence>
<comment type="subcellular location">
    <subcellularLocation>
        <location evidence="1">Membrane</location>
        <topology evidence="1">Multi-pass membrane protein</topology>
    </subcellularLocation>
</comment>
<dbReference type="PANTHER" id="PTHR37422">
    <property type="entry name" value="TEICHURONIC ACID BIOSYNTHESIS PROTEIN TUAE"/>
    <property type="match status" value="1"/>
</dbReference>
<feature type="domain" description="O-antigen ligase-related" evidence="6">
    <location>
        <begin position="263"/>
        <end position="417"/>
    </location>
</feature>
<evidence type="ECO:0000256" key="3">
    <source>
        <dbReference type="ARBA" id="ARBA00022989"/>
    </source>
</evidence>
<evidence type="ECO:0000313" key="8">
    <source>
        <dbReference type="Proteomes" id="UP000325286"/>
    </source>
</evidence>
<feature type="transmembrane region" description="Helical" evidence="5">
    <location>
        <begin position="440"/>
        <end position="462"/>
    </location>
</feature>
<evidence type="ECO:0000313" key="7">
    <source>
        <dbReference type="EMBL" id="QEG41899.1"/>
    </source>
</evidence>
<evidence type="ECO:0000256" key="5">
    <source>
        <dbReference type="SAM" id="Phobius"/>
    </source>
</evidence>
<evidence type="ECO:0000259" key="6">
    <source>
        <dbReference type="Pfam" id="PF04932"/>
    </source>
</evidence>
<keyword evidence="2 5" id="KW-0812">Transmembrane</keyword>
<proteinExistence type="predicted"/>
<dbReference type="InterPro" id="IPR007016">
    <property type="entry name" value="O-antigen_ligase-rel_domated"/>
</dbReference>
<feature type="transmembrane region" description="Helical" evidence="5">
    <location>
        <begin position="58"/>
        <end position="79"/>
    </location>
</feature>
<dbReference type="Proteomes" id="UP000325286">
    <property type="component" value="Chromosome"/>
</dbReference>
<dbReference type="InterPro" id="IPR051533">
    <property type="entry name" value="WaaL-like"/>
</dbReference>
<protein>
    <submittedName>
        <fullName evidence="7">O-Antigen ligase</fullName>
    </submittedName>
</protein>
<gene>
    <name evidence="7" type="ORF">UC8_39270</name>
</gene>
<keyword evidence="3 5" id="KW-1133">Transmembrane helix</keyword>
<evidence type="ECO:0000256" key="1">
    <source>
        <dbReference type="ARBA" id="ARBA00004141"/>
    </source>
</evidence>
<dbReference type="AlphaFoldDB" id="A0A5B9QVH2"/>
<organism evidence="7 8">
    <name type="scientific">Roseimaritima ulvae</name>
    <dbReference type="NCBI Taxonomy" id="980254"/>
    <lineage>
        <taxon>Bacteria</taxon>
        <taxon>Pseudomonadati</taxon>
        <taxon>Planctomycetota</taxon>
        <taxon>Planctomycetia</taxon>
        <taxon>Pirellulales</taxon>
        <taxon>Pirellulaceae</taxon>
        <taxon>Roseimaritima</taxon>
    </lineage>
</organism>
<dbReference type="EMBL" id="CP042914">
    <property type="protein sequence ID" value="QEG41899.1"/>
    <property type="molecule type" value="Genomic_DNA"/>
</dbReference>
<name>A0A5B9QVH2_9BACT</name>
<dbReference type="PANTHER" id="PTHR37422:SF13">
    <property type="entry name" value="LIPOPOLYSACCHARIDE BIOSYNTHESIS PROTEIN PA4999-RELATED"/>
    <property type="match status" value="1"/>
</dbReference>
<evidence type="ECO:0000256" key="4">
    <source>
        <dbReference type="ARBA" id="ARBA00023136"/>
    </source>
</evidence>
<feature type="transmembrane region" description="Helical" evidence="5">
    <location>
        <begin position="468"/>
        <end position="485"/>
    </location>
</feature>
<accession>A0A5B9QVH2</accession>
<dbReference type="OrthoDB" id="279138at2"/>
<keyword evidence="4 5" id="KW-0472">Membrane</keyword>
<keyword evidence="7" id="KW-0436">Ligase</keyword>
<feature type="transmembrane region" description="Helical" evidence="5">
    <location>
        <begin position="259"/>
        <end position="290"/>
    </location>
</feature>
<feature type="transmembrane region" description="Helical" evidence="5">
    <location>
        <begin position="172"/>
        <end position="189"/>
    </location>
</feature>
<dbReference type="Pfam" id="PF04932">
    <property type="entry name" value="Wzy_C"/>
    <property type="match status" value="1"/>
</dbReference>
<dbReference type="KEGG" id="rul:UC8_39270"/>
<feature type="transmembrane region" description="Helical" evidence="5">
    <location>
        <begin position="86"/>
        <end position="106"/>
    </location>
</feature>
<keyword evidence="8" id="KW-1185">Reference proteome</keyword>